<dbReference type="Proteomes" id="UP000887578">
    <property type="component" value="Unplaced"/>
</dbReference>
<proteinExistence type="predicted"/>
<evidence type="ECO:0000313" key="2">
    <source>
        <dbReference type="WBParaSite" id="PDA_v2.g9776.t1"/>
    </source>
</evidence>
<protein>
    <submittedName>
        <fullName evidence="2">Uncharacterized protein</fullName>
    </submittedName>
</protein>
<accession>A0A914QZI0</accession>
<reference evidence="2" key="1">
    <citation type="submission" date="2022-11" db="UniProtKB">
        <authorList>
            <consortium name="WormBaseParasite"/>
        </authorList>
    </citation>
    <scope>IDENTIFICATION</scope>
</reference>
<name>A0A914QZI0_9BILA</name>
<keyword evidence="1" id="KW-1185">Reference proteome</keyword>
<sequence>MNCVIFYGLVRAFMKMKGELQCDEMNKVVDVIKSQKNKCCRSGCSNYCWWPIKEHKPSTPCKLVKNDKIDWYLVYNFQGYLAIEHRENIYNYHYLLAEMFADDGFILNTKCKIEIV</sequence>
<evidence type="ECO:0000313" key="1">
    <source>
        <dbReference type="Proteomes" id="UP000887578"/>
    </source>
</evidence>
<dbReference type="AlphaFoldDB" id="A0A914QZI0"/>
<dbReference type="WBParaSite" id="PDA_v2.g9776.t1">
    <property type="protein sequence ID" value="PDA_v2.g9776.t1"/>
    <property type="gene ID" value="PDA_v2.g9776"/>
</dbReference>
<organism evidence="1 2">
    <name type="scientific">Panagrolaimus davidi</name>
    <dbReference type="NCBI Taxonomy" id="227884"/>
    <lineage>
        <taxon>Eukaryota</taxon>
        <taxon>Metazoa</taxon>
        <taxon>Ecdysozoa</taxon>
        <taxon>Nematoda</taxon>
        <taxon>Chromadorea</taxon>
        <taxon>Rhabditida</taxon>
        <taxon>Tylenchina</taxon>
        <taxon>Panagrolaimomorpha</taxon>
        <taxon>Panagrolaimoidea</taxon>
        <taxon>Panagrolaimidae</taxon>
        <taxon>Panagrolaimus</taxon>
    </lineage>
</organism>